<evidence type="ECO:0008006" key="3">
    <source>
        <dbReference type="Google" id="ProtNLM"/>
    </source>
</evidence>
<gene>
    <name evidence="1" type="ORF">FHD67_02365</name>
</gene>
<dbReference type="Proteomes" id="UP000304880">
    <property type="component" value="Unassembled WGS sequence"/>
</dbReference>
<dbReference type="AlphaFoldDB" id="A0A5C4RA71"/>
<organism evidence="1 2">
    <name type="scientific">Paracoccus haeundaensis</name>
    <dbReference type="NCBI Taxonomy" id="225362"/>
    <lineage>
        <taxon>Bacteria</taxon>
        <taxon>Pseudomonadati</taxon>
        <taxon>Pseudomonadota</taxon>
        <taxon>Alphaproteobacteria</taxon>
        <taxon>Rhodobacterales</taxon>
        <taxon>Paracoccaceae</taxon>
        <taxon>Paracoccus</taxon>
    </lineage>
</organism>
<dbReference type="EMBL" id="VDDC01000005">
    <property type="protein sequence ID" value="TNH40893.1"/>
    <property type="molecule type" value="Genomic_DNA"/>
</dbReference>
<protein>
    <recommendedName>
        <fullName evidence="3">RcnB family protein</fullName>
    </recommendedName>
</protein>
<sequence length="83" mass="8676">MRRLSTALLIGACALVPQDGFAQQRPTVGEVPAPEQVRQIDKPGAVGLGPQLPGSVYAVVSGHLVRIQIGSGKILSILRPLPD</sequence>
<keyword evidence="2" id="KW-1185">Reference proteome</keyword>
<evidence type="ECO:0000313" key="2">
    <source>
        <dbReference type="Proteomes" id="UP000304880"/>
    </source>
</evidence>
<dbReference type="RefSeq" id="WP_127898166.1">
    <property type="nucleotide sequence ID" value="NZ_VDDC01000005.1"/>
</dbReference>
<accession>A0A5C4RA71</accession>
<proteinExistence type="predicted"/>
<evidence type="ECO:0000313" key="1">
    <source>
        <dbReference type="EMBL" id="TNH40893.1"/>
    </source>
</evidence>
<name>A0A5C4RA71_9RHOB</name>
<reference evidence="1 2" key="1">
    <citation type="submission" date="2019-06" db="EMBL/GenBank/DDBJ databases">
        <authorList>
            <person name="Li J."/>
        </authorList>
    </citation>
    <scope>NUCLEOTIDE SEQUENCE [LARGE SCALE GENOMIC DNA]</scope>
    <source>
        <strain evidence="1 2">CGMCC 1.8012</strain>
    </source>
</reference>
<comment type="caution">
    <text evidence="1">The sequence shown here is derived from an EMBL/GenBank/DDBJ whole genome shotgun (WGS) entry which is preliminary data.</text>
</comment>